<sequence>MVQRFEPSPVVSNVTPTSVSFVFNTATARSQNIQEVVAIRFRLSSERNRSSVSCCITADFTRERESNRLCCFAAPFNYALNVTLC</sequence>
<evidence type="ECO:0000313" key="1">
    <source>
        <dbReference type="EMBL" id="CUG86998.1"/>
    </source>
</evidence>
<reference evidence="2" key="1">
    <citation type="submission" date="2015-09" db="EMBL/GenBank/DDBJ databases">
        <authorList>
            <consortium name="Pathogen Informatics"/>
        </authorList>
    </citation>
    <scope>NUCLEOTIDE SEQUENCE [LARGE SCALE GENOMIC DNA]</scope>
    <source>
        <strain evidence="2">Lake Konstanz</strain>
    </source>
</reference>
<dbReference type="AlphaFoldDB" id="A0A0S4J8Z4"/>
<accession>A0A0S4J8Z4</accession>
<keyword evidence="2" id="KW-1185">Reference proteome</keyword>
<proteinExistence type="predicted"/>
<gene>
    <name evidence="1" type="ORF">BSAL_07885</name>
</gene>
<evidence type="ECO:0000313" key="2">
    <source>
        <dbReference type="Proteomes" id="UP000051952"/>
    </source>
</evidence>
<organism evidence="1 2">
    <name type="scientific">Bodo saltans</name>
    <name type="common">Flagellated protozoan</name>
    <dbReference type="NCBI Taxonomy" id="75058"/>
    <lineage>
        <taxon>Eukaryota</taxon>
        <taxon>Discoba</taxon>
        <taxon>Euglenozoa</taxon>
        <taxon>Kinetoplastea</taxon>
        <taxon>Metakinetoplastina</taxon>
        <taxon>Eubodonida</taxon>
        <taxon>Bodonidae</taxon>
        <taxon>Bodo</taxon>
    </lineage>
</organism>
<protein>
    <submittedName>
        <fullName evidence="1">GPI-anchored surface protein, putative</fullName>
    </submittedName>
</protein>
<name>A0A0S4J8Z4_BODSA</name>
<dbReference type="Proteomes" id="UP000051952">
    <property type="component" value="Unassembled WGS sequence"/>
</dbReference>
<dbReference type="VEuPathDB" id="TriTrypDB:BSAL_07885"/>
<dbReference type="EMBL" id="CYKH01001421">
    <property type="protein sequence ID" value="CUG86998.1"/>
    <property type="molecule type" value="Genomic_DNA"/>
</dbReference>